<dbReference type="eggNOG" id="arCOG05708">
    <property type="taxonomic scope" value="Archaea"/>
</dbReference>
<feature type="transmembrane region" description="Helical" evidence="1">
    <location>
        <begin position="284"/>
        <end position="303"/>
    </location>
</feature>
<feature type="transmembrane region" description="Helical" evidence="1">
    <location>
        <begin position="51"/>
        <end position="69"/>
    </location>
</feature>
<dbReference type="KEGG" id="tne:Tneu_1810"/>
<dbReference type="HOGENOM" id="CLU_859480_0_0_2"/>
<evidence type="ECO:0000256" key="1">
    <source>
        <dbReference type="SAM" id="Phobius"/>
    </source>
</evidence>
<proteinExistence type="predicted"/>
<feature type="transmembrane region" description="Helical" evidence="1">
    <location>
        <begin position="177"/>
        <end position="198"/>
    </location>
</feature>
<feature type="transmembrane region" description="Helical" evidence="1">
    <location>
        <begin position="125"/>
        <end position="141"/>
    </location>
</feature>
<keyword evidence="1" id="KW-0472">Membrane</keyword>
<dbReference type="AlphaFoldDB" id="B1YB27"/>
<name>B1YB27_PYRNV</name>
<accession>B1YB27</accession>
<protein>
    <submittedName>
        <fullName evidence="2">Uncharacterized protein</fullName>
    </submittedName>
</protein>
<evidence type="ECO:0000313" key="3">
    <source>
        <dbReference type="Proteomes" id="UP000001694"/>
    </source>
</evidence>
<keyword evidence="3" id="KW-1185">Reference proteome</keyword>
<organism evidence="2 3">
    <name type="scientific">Pyrobaculum neutrophilum (strain DSM 2338 / JCM 9278 / NBRC 100436 / V24Sta)</name>
    <name type="common">Thermoproteus neutrophilus</name>
    <dbReference type="NCBI Taxonomy" id="444157"/>
    <lineage>
        <taxon>Archaea</taxon>
        <taxon>Thermoproteota</taxon>
        <taxon>Thermoprotei</taxon>
        <taxon>Thermoproteales</taxon>
        <taxon>Thermoproteaceae</taxon>
        <taxon>Pyrobaculum</taxon>
    </lineage>
</organism>
<feature type="transmembrane region" description="Helical" evidence="1">
    <location>
        <begin position="243"/>
        <end position="264"/>
    </location>
</feature>
<reference evidence="2" key="1">
    <citation type="submission" date="2008-03" db="EMBL/GenBank/DDBJ databases">
        <title>Complete sequence of Thermoproteus neutrophilus V24Sta.</title>
        <authorList>
            <consortium name="US DOE Joint Genome Institute"/>
            <person name="Copeland A."/>
            <person name="Lucas S."/>
            <person name="Lapidus A."/>
            <person name="Glavina del Rio T."/>
            <person name="Dalin E."/>
            <person name="Tice H."/>
            <person name="Bruce D."/>
            <person name="Goodwin L."/>
            <person name="Pitluck S."/>
            <person name="Sims D."/>
            <person name="Brettin T."/>
            <person name="Detter J.C."/>
            <person name="Han C."/>
            <person name="Kuske C.R."/>
            <person name="Schmutz J."/>
            <person name="Larimer F."/>
            <person name="Land M."/>
            <person name="Hauser L."/>
            <person name="Kyrpides N."/>
            <person name="Mikhailova N."/>
            <person name="Biddle J.F."/>
            <person name="Zhang Z."/>
            <person name="Fitz-Gibbon S.T."/>
            <person name="Lowe T.M."/>
            <person name="Saltikov C."/>
            <person name="House C.H."/>
            <person name="Richardson P."/>
        </authorList>
    </citation>
    <scope>NUCLEOTIDE SEQUENCE [LARGE SCALE GENOMIC DNA]</scope>
    <source>
        <strain evidence="2">V24Sta</strain>
    </source>
</reference>
<gene>
    <name evidence="2" type="ordered locus">Tneu_1810</name>
</gene>
<keyword evidence="1" id="KW-0812">Transmembrane</keyword>
<sequence length="323" mass="35025">MWHAIGRSDDSAFFNAMMDLVTSARAALLLSAAFFPAGVAAAGHAPWLHGYLMTAGLIAFYHAVMYVQLPGFINAAPHRAATWLLTALLLLGLLAQPRLGYAAYAPYALLHALLYLRGLWGKPTYYPNVITVAGLLLLPLSRNHLEAAMSFPLASVYSLLYRVEFSRARRRFSASTALSIAALYVAAYLAAWAGHAWAFALPSLALTLYAKPRVEDPYGAGAFFFRWAVALTPAGAHLLYMAFAVIMSALCVPYFVPSILYRQAPSYGWELVAAASAAYLLRNAGVLAASAALVAALVLYAAVRSLRERYYPPTKTPERAERG</sequence>
<dbReference type="OrthoDB" id="28938at2157"/>
<dbReference type="GeneID" id="6164390"/>
<keyword evidence="1" id="KW-1133">Transmembrane helix</keyword>
<dbReference type="Proteomes" id="UP000001694">
    <property type="component" value="Chromosome"/>
</dbReference>
<dbReference type="RefSeq" id="WP_012351146.1">
    <property type="nucleotide sequence ID" value="NC_010525.1"/>
</dbReference>
<evidence type="ECO:0000313" key="2">
    <source>
        <dbReference type="EMBL" id="ACB40727.1"/>
    </source>
</evidence>
<feature type="transmembrane region" description="Helical" evidence="1">
    <location>
        <begin position="76"/>
        <end position="95"/>
    </location>
</feature>
<dbReference type="EMBL" id="CP001014">
    <property type="protein sequence ID" value="ACB40727.1"/>
    <property type="molecule type" value="Genomic_DNA"/>
</dbReference>